<dbReference type="EMBL" id="BAAAHQ010000001">
    <property type="protein sequence ID" value="GAA0912024.1"/>
    <property type="molecule type" value="Genomic_DNA"/>
</dbReference>
<feature type="transmembrane region" description="Helical" evidence="7">
    <location>
        <begin position="85"/>
        <end position="109"/>
    </location>
</feature>
<evidence type="ECO:0000256" key="6">
    <source>
        <dbReference type="ARBA" id="ARBA00023136"/>
    </source>
</evidence>
<dbReference type="PROSITE" id="PS50928">
    <property type="entry name" value="ABC_TM1"/>
    <property type="match status" value="1"/>
</dbReference>
<feature type="transmembrane region" description="Helical" evidence="7">
    <location>
        <begin position="21"/>
        <end position="44"/>
    </location>
</feature>
<dbReference type="InterPro" id="IPR050366">
    <property type="entry name" value="BP-dependent_transpt_permease"/>
</dbReference>
<evidence type="ECO:0000256" key="1">
    <source>
        <dbReference type="ARBA" id="ARBA00004651"/>
    </source>
</evidence>
<evidence type="ECO:0000256" key="5">
    <source>
        <dbReference type="ARBA" id="ARBA00022989"/>
    </source>
</evidence>
<dbReference type="PANTHER" id="PTHR43386:SF1">
    <property type="entry name" value="D,D-DIPEPTIDE TRANSPORT SYSTEM PERMEASE PROTEIN DDPC-RELATED"/>
    <property type="match status" value="1"/>
</dbReference>
<accession>A0ABN1NM36</accession>
<dbReference type="Pfam" id="PF00528">
    <property type="entry name" value="BPD_transp_1"/>
    <property type="match status" value="1"/>
</dbReference>
<evidence type="ECO:0000313" key="9">
    <source>
        <dbReference type="EMBL" id="GAA0912024.1"/>
    </source>
</evidence>
<keyword evidence="5 7" id="KW-1133">Transmembrane helix</keyword>
<dbReference type="InterPro" id="IPR035906">
    <property type="entry name" value="MetI-like_sf"/>
</dbReference>
<keyword evidence="4 7" id="KW-0812">Transmembrane</keyword>
<keyword evidence="10" id="KW-1185">Reference proteome</keyword>
<dbReference type="SUPFAM" id="SSF161098">
    <property type="entry name" value="MetI-like"/>
    <property type="match status" value="1"/>
</dbReference>
<evidence type="ECO:0000256" key="7">
    <source>
        <dbReference type="RuleBase" id="RU363032"/>
    </source>
</evidence>
<evidence type="ECO:0000256" key="4">
    <source>
        <dbReference type="ARBA" id="ARBA00022692"/>
    </source>
</evidence>
<dbReference type="Pfam" id="PF12911">
    <property type="entry name" value="OppC_N"/>
    <property type="match status" value="1"/>
</dbReference>
<evidence type="ECO:0000256" key="2">
    <source>
        <dbReference type="ARBA" id="ARBA00022448"/>
    </source>
</evidence>
<dbReference type="InterPro" id="IPR025966">
    <property type="entry name" value="OppC_N"/>
</dbReference>
<comment type="subcellular location">
    <subcellularLocation>
        <location evidence="1 7">Cell membrane</location>
        <topology evidence="1 7">Multi-pass membrane protein</topology>
    </subcellularLocation>
</comment>
<dbReference type="RefSeq" id="WP_343947704.1">
    <property type="nucleotide sequence ID" value="NZ_BAAAHQ010000001.1"/>
</dbReference>
<sequence>MTALLDASPRRRTWDAFRRDPLGMGGAAVLLALAAVAALAPLIAPFPEGYGTDTLHPPSAAQWFGTDDVGQDVFAQVVWGTRVSVAVGLGAAALAVAIGALVGLCAAYVRRLDAPLGLAVDLCLSLPVLPLMILVAALAGPSVRTLAVVIAAFSWPEAARVVRARARSIVPLPFVSAARTVGGSPLWIVRRHLLPGVAPVVLTTAVLTTSRAVLAEAGLSFLGLGDPANWSWGTILHRAQQSGALASAWWTTLFPSVAILLLVLSTTLLAAAYTDARDHRDLP</sequence>
<dbReference type="InterPro" id="IPR000515">
    <property type="entry name" value="MetI-like"/>
</dbReference>
<dbReference type="CDD" id="cd06261">
    <property type="entry name" value="TM_PBP2"/>
    <property type="match status" value="1"/>
</dbReference>
<keyword evidence="3" id="KW-1003">Cell membrane</keyword>
<dbReference type="Gene3D" id="1.10.3720.10">
    <property type="entry name" value="MetI-like"/>
    <property type="match status" value="1"/>
</dbReference>
<proteinExistence type="inferred from homology"/>
<gene>
    <name evidence="9" type="ORF">GCM10009560_01990</name>
</gene>
<evidence type="ECO:0000256" key="3">
    <source>
        <dbReference type="ARBA" id="ARBA00022475"/>
    </source>
</evidence>
<reference evidence="9 10" key="1">
    <citation type="journal article" date="2019" name="Int. J. Syst. Evol. Microbiol.">
        <title>The Global Catalogue of Microorganisms (GCM) 10K type strain sequencing project: providing services to taxonomists for standard genome sequencing and annotation.</title>
        <authorList>
            <consortium name="The Broad Institute Genomics Platform"/>
            <consortium name="The Broad Institute Genome Sequencing Center for Infectious Disease"/>
            <person name="Wu L."/>
            <person name="Ma J."/>
        </authorList>
    </citation>
    <scope>NUCLEOTIDE SEQUENCE [LARGE SCALE GENOMIC DNA]</scope>
    <source>
        <strain evidence="9 10">JCM 11136</strain>
    </source>
</reference>
<comment type="similarity">
    <text evidence="7">Belongs to the binding-protein-dependent transport system permease family.</text>
</comment>
<feature type="domain" description="ABC transmembrane type-1" evidence="8">
    <location>
        <begin position="81"/>
        <end position="270"/>
    </location>
</feature>
<comment type="caution">
    <text evidence="9">The sequence shown here is derived from an EMBL/GenBank/DDBJ whole genome shotgun (WGS) entry which is preliminary data.</text>
</comment>
<keyword evidence="6 7" id="KW-0472">Membrane</keyword>
<dbReference type="PANTHER" id="PTHR43386">
    <property type="entry name" value="OLIGOPEPTIDE TRANSPORT SYSTEM PERMEASE PROTEIN APPC"/>
    <property type="match status" value="1"/>
</dbReference>
<evidence type="ECO:0000259" key="8">
    <source>
        <dbReference type="PROSITE" id="PS50928"/>
    </source>
</evidence>
<name>A0ABN1NM36_9ACTN</name>
<keyword evidence="2 7" id="KW-0813">Transport</keyword>
<organism evidence="9 10">
    <name type="scientific">Nonomuraea longicatena</name>
    <dbReference type="NCBI Taxonomy" id="83682"/>
    <lineage>
        <taxon>Bacteria</taxon>
        <taxon>Bacillati</taxon>
        <taxon>Actinomycetota</taxon>
        <taxon>Actinomycetes</taxon>
        <taxon>Streptosporangiales</taxon>
        <taxon>Streptosporangiaceae</taxon>
        <taxon>Nonomuraea</taxon>
    </lineage>
</organism>
<protein>
    <submittedName>
        <fullName evidence="9">ABC transporter permease</fullName>
    </submittedName>
</protein>
<feature type="transmembrane region" description="Helical" evidence="7">
    <location>
        <begin position="116"/>
        <end position="139"/>
    </location>
</feature>
<evidence type="ECO:0000313" key="10">
    <source>
        <dbReference type="Proteomes" id="UP001501578"/>
    </source>
</evidence>
<feature type="transmembrane region" description="Helical" evidence="7">
    <location>
        <begin position="248"/>
        <end position="273"/>
    </location>
</feature>
<dbReference type="Proteomes" id="UP001501578">
    <property type="component" value="Unassembled WGS sequence"/>
</dbReference>